<proteinExistence type="predicted"/>
<keyword evidence="4 6" id="KW-1133">Transmembrane helix</keyword>
<dbReference type="Gene3D" id="1.20.1250.20">
    <property type="entry name" value="MFS general substrate transporter like domains"/>
    <property type="match status" value="2"/>
</dbReference>
<evidence type="ECO:0000256" key="4">
    <source>
        <dbReference type="ARBA" id="ARBA00022989"/>
    </source>
</evidence>
<dbReference type="AlphaFoldDB" id="A0AAD1P4M9"/>
<evidence type="ECO:0000313" key="8">
    <source>
        <dbReference type="EMBL" id="BDN98557.1"/>
    </source>
</evidence>
<dbReference type="Proteomes" id="UP001058317">
    <property type="component" value="Chromosome"/>
</dbReference>
<feature type="transmembrane region" description="Helical" evidence="6">
    <location>
        <begin position="301"/>
        <end position="321"/>
    </location>
</feature>
<dbReference type="GO" id="GO:0005886">
    <property type="term" value="C:plasma membrane"/>
    <property type="evidence" value="ECO:0007669"/>
    <property type="project" value="UniProtKB-SubCell"/>
</dbReference>
<name>A0AAD1P4M9_CITBR</name>
<evidence type="ECO:0000256" key="1">
    <source>
        <dbReference type="ARBA" id="ARBA00004651"/>
    </source>
</evidence>
<dbReference type="InterPro" id="IPR011701">
    <property type="entry name" value="MFS"/>
</dbReference>
<keyword evidence="3 6" id="KW-0812">Transmembrane</keyword>
<feature type="transmembrane region" description="Helical" evidence="6">
    <location>
        <begin position="190"/>
        <end position="209"/>
    </location>
</feature>
<feature type="transmembrane region" description="Helical" evidence="6">
    <location>
        <begin position="361"/>
        <end position="380"/>
    </location>
</feature>
<dbReference type="EMBL" id="AP026382">
    <property type="protein sequence ID" value="BDN98557.1"/>
    <property type="molecule type" value="Genomic_DNA"/>
</dbReference>
<evidence type="ECO:0000256" key="3">
    <source>
        <dbReference type="ARBA" id="ARBA00022692"/>
    </source>
</evidence>
<dbReference type="PANTHER" id="PTHR23508">
    <property type="entry name" value="CARBOXYLIC ACID TRANSPORTER PROTEIN HOMOLOG"/>
    <property type="match status" value="1"/>
</dbReference>
<feature type="transmembrane region" description="Helical" evidence="6">
    <location>
        <begin position="160"/>
        <end position="184"/>
    </location>
</feature>
<dbReference type="PANTHER" id="PTHR23508:SF10">
    <property type="entry name" value="CARBOXYLIC ACID TRANSPORTER PROTEIN HOMOLOG"/>
    <property type="match status" value="1"/>
</dbReference>
<evidence type="ECO:0000259" key="7">
    <source>
        <dbReference type="PROSITE" id="PS50850"/>
    </source>
</evidence>
<dbReference type="PROSITE" id="PS00216">
    <property type="entry name" value="SUGAR_TRANSPORT_1"/>
    <property type="match status" value="1"/>
</dbReference>
<comment type="subcellular location">
    <subcellularLocation>
        <location evidence="1">Cell membrane</location>
        <topology evidence="1">Multi-pass membrane protein</topology>
    </subcellularLocation>
</comment>
<evidence type="ECO:0000313" key="9">
    <source>
        <dbReference type="Proteomes" id="UP001058317"/>
    </source>
</evidence>
<sequence>MITRLATYQPRLTCIVTSEVHLMTTRTPTSYRLTLTVGLCFLVALMEGLDLQAAGIAAVGIAQAFALDKMQMGWIFSAGILGLLPGALVGGMLADRYGRKRILIASVALFGLFSLATAISWDFSSLVFARLMTGVGLGAALPNLIALTSEAAGPRFRGTAVSLMYCGVPIGAALAAALGFSGLAAAWQTVFWVGGVIPLLLVPLLMRWLPESQVYAQQTQVAAAPLRALFAPATATATLLLWLCYFFTLLVVYMLINWLPMLLVEQGFQPSQAAGVMFALQIGAASGTLILGALMDKLRPVVMSLLIYTGMLASLLALGTVSSLSGMLMAGFVAGMFATGGQSVLYALAPLFYSTQIRATGVGTAVAVGRLGAMSGPLLAGKMLALGTGTVGVMAASAPGILLAGLAVFFLMSRKSQMPIPTSGS</sequence>
<feature type="transmembrane region" description="Helical" evidence="6">
    <location>
        <begin position="392"/>
        <end position="412"/>
    </location>
</feature>
<feature type="transmembrane region" description="Helical" evidence="6">
    <location>
        <begin position="72"/>
        <end position="90"/>
    </location>
</feature>
<feature type="transmembrane region" description="Helical" evidence="6">
    <location>
        <begin position="229"/>
        <end position="256"/>
    </location>
</feature>
<dbReference type="InterPro" id="IPR020846">
    <property type="entry name" value="MFS_dom"/>
</dbReference>
<dbReference type="SUPFAM" id="SSF103473">
    <property type="entry name" value="MFS general substrate transporter"/>
    <property type="match status" value="1"/>
</dbReference>
<feature type="transmembrane region" description="Helical" evidence="6">
    <location>
        <begin position="33"/>
        <end position="66"/>
    </location>
</feature>
<dbReference type="Pfam" id="PF07690">
    <property type="entry name" value="MFS_1"/>
    <property type="match status" value="1"/>
</dbReference>
<accession>A0AAD1P4M9</accession>
<dbReference type="PROSITE" id="PS00217">
    <property type="entry name" value="SUGAR_TRANSPORT_2"/>
    <property type="match status" value="1"/>
</dbReference>
<feature type="transmembrane region" description="Helical" evidence="6">
    <location>
        <begin position="327"/>
        <end position="349"/>
    </location>
</feature>
<dbReference type="GO" id="GO:0046943">
    <property type="term" value="F:carboxylic acid transmembrane transporter activity"/>
    <property type="evidence" value="ECO:0007669"/>
    <property type="project" value="TreeGrafter"/>
</dbReference>
<dbReference type="InterPro" id="IPR005829">
    <property type="entry name" value="Sugar_transporter_CS"/>
</dbReference>
<dbReference type="CDD" id="cd17365">
    <property type="entry name" value="MFS_PcaK_like"/>
    <property type="match status" value="1"/>
</dbReference>
<reference evidence="8" key="1">
    <citation type="submission" date="2022-07" db="EMBL/GenBank/DDBJ databases">
        <title>Complete genome sequence of carbapenem-resistant Citrobacter spp. in Japan.</title>
        <authorList>
            <person name="Maehana S."/>
            <person name="Suzuki M."/>
            <person name="Kitasato H."/>
        </authorList>
    </citation>
    <scope>NUCLEOTIDE SEQUENCE</scope>
    <source>
        <strain evidence="8">KAM621</strain>
    </source>
</reference>
<protein>
    <submittedName>
        <fullName evidence="8">3-(3-hydroxy-phenyl)propionate transporter MhpT</fullName>
    </submittedName>
</protein>
<dbReference type="PROSITE" id="PS50850">
    <property type="entry name" value="MFS"/>
    <property type="match status" value="1"/>
</dbReference>
<feature type="domain" description="Major facilitator superfamily (MFS) profile" evidence="7">
    <location>
        <begin position="36"/>
        <end position="416"/>
    </location>
</feature>
<evidence type="ECO:0000256" key="5">
    <source>
        <dbReference type="ARBA" id="ARBA00023136"/>
    </source>
</evidence>
<feature type="transmembrane region" description="Helical" evidence="6">
    <location>
        <begin position="102"/>
        <end position="121"/>
    </location>
</feature>
<dbReference type="InterPro" id="IPR036259">
    <property type="entry name" value="MFS_trans_sf"/>
</dbReference>
<gene>
    <name evidence="8" type="primary">mhpT</name>
    <name evidence="8" type="ORF">KAM621c_36620</name>
</gene>
<evidence type="ECO:0000256" key="6">
    <source>
        <dbReference type="SAM" id="Phobius"/>
    </source>
</evidence>
<dbReference type="NCBIfam" id="NF008586">
    <property type="entry name" value="PRK11551.1"/>
    <property type="match status" value="1"/>
</dbReference>
<feature type="transmembrane region" description="Helical" evidence="6">
    <location>
        <begin position="276"/>
        <end position="294"/>
    </location>
</feature>
<keyword evidence="2" id="KW-1003">Cell membrane</keyword>
<feature type="transmembrane region" description="Helical" evidence="6">
    <location>
        <begin position="127"/>
        <end position="148"/>
    </location>
</feature>
<organism evidence="8 9">
    <name type="scientific">Citrobacter braakii</name>
    <dbReference type="NCBI Taxonomy" id="57706"/>
    <lineage>
        <taxon>Bacteria</taxon>
        <taxon>Pseudomonadati</taxon>
        <taxon>Pseudomonadota</taxon>
        <taxon>Gammaproteobacteria</taxon>
        <taxon>Enterobacterales</taxon>
        <taxon>Enterobacteriaceae</taxon>
        <taxon>Citrobacter</taxon>
        <taxon>Citrobacter freundii complex</taxon>
    </lineage>
</organism>
<keyword evidence="5 6" id="KW-0472">Membrane</keyword>
<evidence type="ECO:0000256" key="2">
    <source>
        <dbReference type="ARBA" id="ARBA00022475"/>
    </source>
</evidence>